<organism evidence="1 2">
    <name type="scientific">Prochlorothrix hollandica PCC 9006 = CALU 1027</name>
    <dbReference type="NCBI Taxonomy" id="317619"/>
    <lineage>
        <taxon>Bacteria</taxon>
        <taxon>Bacillati</taxon>
        <taxon>Cyanobacteriota</taxon>
        <taxon>Cyanophyceae</taxon>
        <taxon>Prochlorotrichales</taxon>
        <taxon>Prochlorotrichaceae</taxon>
        <taxon>Prochlorothrix</taxon>
    </lineage>
</organism>
<dbReference type="OrthoDB" id="532849at2"/>
<dbReference type="Proteomes" id="UP000034681">
    <property type="component" value="Unassembled WGS sequence"/>
</dbReference>
<dbReference type="AlphaFoldDB" id="A0A0M2Q068"/>
<protein>
    <submittedName>
        <fullName evidence="1">Uncharacterized protein</fullName>
    </submittedName>
</protein>
<dbReference type="eggNOG" id="ENOG50331AU">
    <property type="taxonomic scope" value="Bacteria"/>
</dbReference>
<reference evidence="1" key="1">
    <citation type="submission" date="2012-04" db="EMBL/GenBank/DDBJ databases">
        <authorList>
            <person name="Borisov I.G."/>
            <person name="Ivanikova N.V."/>
            <person name="Pinevich A.V."/>
        </authorList>
    </citation>
    <scope>NUCLEOTIDE SEQUENCE</scope>
    <source>
        <strain evidence="1">CALU 1027</strain>
    </source>
</reference>
<proteinExistence type="predicted"/>
<sequence>MDPVTLTVGAIVSLILNKALEKTTEKLTEAGLEKLNQLRQTVQARFQDNAEVVAVLEGTLEDPEEAEETLGFYLKKKMKADGEFDREVRQLAAAVYQDITVEEVQARNMQQNFGGTNTQINDAQGPILKEISGGTIHISYGNPPK</sequence>
<dbReference type="RefSeq" id="WP_017711345.1">
    <property type="nucleotide sequence ID" value="NZ_KB235933.1"/>
</dbReference>
<dbReference type="EMBL" id="AJTX02000004">
    <property type="protein sequence ID" value="KKJ00037.1"/>
    <property type="molecule type" value="Genomic_DNA"/>
</dbReference>
<name>A0A0M2Q068_PROHO</name>
<evidence type="ECO:0000313" key="2">
    <source>
        <dbReference type="Proteomes" id="UP000034681"/>
    </source>
</evidence>
<comment type="caution">
    <text evidence="1">The sequence shown here is derived from an EMBL/GenBank/DDBJ whole genome shotgun (WGS) entry which is preliminary data.</text>
</comment>
<accession>A0A0M2Q068</accession>
<keyword evidence="2" id="KW-1185">Reference proteome</keyword>
<gene>
    <name evidence="1" type="ORF">PROH_09720</name>
</gene>
<evidence type="ECO:0000313" key="1">
    <source>
        <dbReference type="EMBL" id="KKJ00037.1"/>
    </source>
</evidence>